<reference evidence="1 2" key="1">
    <citation type="submission" date="2022-06" db="EMBL/GenBank/DDBJ databases">
        <title>Roseomonas CN29.</title>
        <authorList>
            <person name="Cheng Y."/>
            <person name="He X."/>
        </authorList>
    </citation>
    <scope>NUCLEOTIDE SEQUENCE [LARGE SCALE GENOMIC DNA]</scope>
    <source>
        <strain evidence="1 2">CN29</strain>
    </source>
</reference>
<dbReference type="EMBL" id="JANJOU010000001">
    <property type="protein sequence ID" value="MCR0980637.1"/>
    <property type="molecule type" value="Genomic_DNA"/>
</dbReference>
<keyword evidence="2" id="KW-1185">Reference proteome</keyword>
<accession>A0ABT1WXS1</accession>
<evidence type="ECO:0000313" key="1">
    <source>
        <dbReference type="EMBL" id="MCR0980637.1"/>
    </source>
</evidence>
<evidence type="ECO:0000313" key="2">
    <source>
        <dbReference type="Proteomes" id="UP001524642"/>
    </source>
</evidence>
<dbReference type="RefSeq" id="WP_257714319.1">
    <property type="nucleotide sequence ID" value="NZ_JANJOU010000001.1"/>
</dbReference>
<protein>
    <submittedName>
        <fullName evidence="1">Uncharacterized protein</fullName>
    </submittedName>
</protein>
<proteinExistence type="predicted"/>
<organism evidence="1 2">
    <name type="scientific">Roseomonas populi</name>
    <dbReference type="NCBI Taxonomy" id="3121582"/>
    <lineage>
        <taxon>Bacteria</taxon>
        <taxon>Pseudomonadati</taxon>
        <taxon>Pseudomonadota</taxon>
        <taxon>Alphaproteobacteria</taxon>
        <taxon>Acetobacterales</taxon>
        <taxon>Roseomonadaceae</taxon>
        <taxon>Roseomonas</taxon>
    </lineage>
</organism>
<gene>
    <name evidence="1" type="ORF">NRP21_01070</name>
</gene>
<sequence>MATLKSEGRIPSTPSGRINLPELLAQLYRENADYRQRSAVHGPKQRIVGPLTWEERHPADAMTNVALNTMAFLAPDAVKRAAEQAGITPEAAERLHEVMLTAAAGLRAEAAELCGILRDPDGPEPMKHARLAAAD</sequence>
<dbReference type="Proteomes" id="UP001524642">
    <property type="component" value="Unassembled WGS sequence"/>
</dbReference>
<name>A0ABT1WXS1_9PROT</name>
<comment type="caution">
    <text evidence="1">The sequence shown here is derived from an EMBL/GenBank/DDBJ whole genome shotgun (WGS) entry which is preliminary data.</text>
</comment>